<comment type="subcellular location">
    <subcellularLocation>
        <location evidence="1">Nucleus</location>
    </subcellularLocation>
</comment>
<feature type="domain" description="Xylanolytic transcriptional activator regulatory" evidence="7">
    <location>
        <begin position="271"/>
        <end position="343"/>
    </location>
</feature>
<sequence length="673" mass="75622">MAQRLEKMERLISDFALEPKSVTDSASPRSVSEGSPSGSSPKDKLMKMSPTDILESIERSECGWKTKTTDGESESPEGTTPREPYRGDRLMPHIMDAEDGGYNGMSIFSRSGAQHVDHIIGDQSFSQMLSTWKPIKRFRQADFDTSVRHPLPPPEILILILSFYAEFFGTLNVDLVVFDEDTILNGVQAYSNGDSHPGNAHYAAVNIILAHISRVSPEISRLVGAGKPDKYLYNAMSVMPSLLLQQPNELSIGALLSMVMYFLFYFENEIAVSILGSVMQQMLLSGYHISRRHPAVSERQWLHRRRLFWHAYCFDNDLALRLGKPPITDDSQIVDLPDEISIDGRDLKSVNGQSFNFLRASVSMAKLQNKTYTLLYSDERASRPAEELYASIDELDERLQGWKENIPEIYKPQTTLSHSDYSALICVTVLHYTYYQLTIAIHAVVFGGIGSNRCVSDAAPPERIMSSVALCCGAARASISLLNYHDNTHPFTVFLINHVSWSVDILFMNILHNKESPRVYEALDLLEMILKFYERYDSNRANTMSYQITRGLHHIASRAVRIAQGQAQPADQNTLPPSAGFQNVAAPPLPKPTAGYSASVPAPVQEQIRVPTNVDQLPWPTDNGLENMTYLNREWIMPMGFQPEYWQDPWANVFQDPDMSDLSLQSGEIQQGL</sequence>
<dbReference type="PANTHER" id="PTHR46910:SF37">
    <property type="entry name" value="ZN(II)2CYS6 TRANSCRIPTION FACTOR (EUROFUNG)"/>
    <property type="match status" value="1"/>
</dbReference>
<dbReference type="AlphaFoldDB" id="A0A8H8U7H9"/>
<dbReference type="CDD" id="cd12148">
    <property type="entry name" value="fungal_TF_MHR"/>
    <property type="match status" value="1"/>
</dbReference>
<feature type="compositionally biased region" description="Polar residues" evidence="6">
    <location>
        <begin position="566"/>
        <end position="576"/>
    </location>
</feature>
<reference evidence="8 9" key="1">
    <citation type="submission" date="2018-05" db="EMBL/GenBank/DDBJ databases">
        <title>Genome sequencing and assembly of the regulated plant pathogen Lachnellula willkommii and related sister species for the development of diagnostic species identification markers.</title>
        <authorList>
            <person name="Giroux E."/>
            <person name="Bilodeau G."/>
        </authorList>
    </citation>
    <scope>NUCLEOTIDE SEQUENCE [LARGE SCALE GENOMIC DNA]</scope>
    <source>
        <strain evidence="8 9">CBS 197.66</strain>
    </source>
</reference>
<dbReference type="GO" id="GO:0005634">
    <property type="term" value="C:nucleus"/>
    <property type="evidence" value="ECO:0007669"/>
    <property type="project" value="UniProtKB-SubCell"/>
</dbReference>
<keyword evidence="2" id="KW-0805">Transcription regulation</keyword>
<dbReference type="InterPro" id="IPR007219">
    <property type="entry name" value="XnlR_reg_dom"/>
</dbReference>
<keyword evidence="9" id="KW-1185">Reference proteome</keyword>
<feature type="region of interest" description="Disordered" evidence="6">
    <location>
        <begin position="14"/>
        <end position="88"/>
    </location>
</feature>
<dbReference type="EMBL" id="QGMJ01000399">
    <property type="protein sequence ID" value="TVY36767.1"/>
    <property type="molecule type" value="Genomic_DNA"/>
</dbReference>
<dbReference type="GO" id="GO:0008270">
    <property type="term" value="F:zinc ion binding"/>
    <property type="evidence" value="ECO:0007669"/>
    <property type="project" value="InterPro"/>
</dbReference>
<comment type="caution">
    <text evidence="8">The sequence shown here is derived from an EMBL/GenBank/DDBJ whole genome shotgun (WGS) entry which is preliminary data.</text>
</comment>
<feature type="region of interest" description="Disordered" evidence="6">
    <location>
        <begin position="566"/>
        <end position="587"/>
    </location>
</feature>
<evidence type="ECO:0000256" key="3">
    <source>
        <dbReference type="ARBA" id="ARBA00023125"/>
    </source>
</evidence>
<accession>A0A8H8U7H9</accession>
<evidence type="ECO:0000313" key="9">
    <source>
        <dbReference type="Proteomes" id="UP000462212"/>
    </source>
</evidence>
<feature type="compositionally biased region" description="Basic and acidic residues" evidence="6">
    <location>
        <begin position="56"/>
        <end position="70"/>
    </location>
</feature>
<evidence type="ECO:0000256" key="4">
    <source>
        <dbReference type="ARBA" id="ARBA00023163"/>
    </source>
</evidence>
<name>A0A8H8U7H9_9HELO</name>
<feature type="compositionally biased region" description="Low complexity" evidence="6">
    <location>
        <begin position="25"/>
        <end position="40"/>
    </location>
</feature>
<evidence type="ECO:0000256" key="2">
    <source>
        <dbReference type="ARBA" id="ARBA00023015"/>
    </source>
</evidence>
<evidence type="ECO:0000259" key="7">
    <source>
        <dbReference type="SMART" id="SM00906"/>
    </source>
</evidence>
<keyword evidence="4" id="KW-0804">Transcription</keyword>
<keyword evidence="3" id="KW-0238">DNA-binding</keyword>
<dbReference type="PANTHER" id="PTHR46910">
    <property type="entry name" value="TRANSCRIPTION FACTOR PDR1"/>
    <property type="match status" value="1"/>
</dbReference>
<evidence type="ECO:0000256" key="1">
    <source>
        <dbReference type="ARBA" id="ARBA00004123"/>
    </source>
</evidence>
<evidence type="ECO:0000313" key="8">
    <source>
        <dbReference type="EMBL" id="TVY36767.1"/>
    </source>
</evidence>
<gene>
    <name evidence="8" type="primary">fsdR_0</name>
    <name evidence="8" type="ORF">LSUB1_G004127</name>
</gene>
<dbReference type="InterPro" id="IPR050987">
    <property type="entry name" value="AtrR-like"/>
</dbReference>
<dbReference type="GO" id="GO:0003677">
    <property type="term" value="F:DNA binding"/>
    <property type="evidence" value="ECO:0007669"/>
    <property type="project" value="UniProtKB-KW"/>
</dbReference>
<dbReference type="GO" id="GO:0006351">
    <property type="term" value="P:DNA-templated transcription"/>
    <property type="evidence" value="ECO:0007669"/>
    <property type="project" value="InterPro"/>
</dbReference>
<organism evidence="8 9">
    <name type="scientific">Lachnellula subtilissima</name>
    <dbReference type="NCBI Taxonomy" id="602034"/>
    <lineage>
        <taxon>Eukaryota</taxon>
        <taxon>Fungi</taxon>
        <taxon>Dikarya</taxon>
        <taxon>Ascomycota</taxon>
        <taxon>Pezizomycotina</taxon>
        <taxon>Leotiomycetes</taxon>
        <taxon>Helotiales</taxon>
        <taxon>Lachnaceae</taxon>
        <taxon>Lachnellula</taxon>
    </lineage>
</organism>
<keyword evidence="5" id="KW-0539">Nucleus</keyword>
<evidence type="ECO:0000256" key="6">
    <source>
        <dbReference type="SAM" id="MobiDB-lite"/>
    </source>
</evidence>
<evidence type="ECO:0000256" key="5">
    <source>
        <dbReference type="ARBA" id="ARBA00023242"/>
    </source>
</evidence>
<proteinExistence type="predicted"/>
<protein>
    <submittedName>
        <fullName evidence="8">Fusaridione A cluster transcription factor</fullName>
    </submittedName>
</protein>
<dbReference type="SMART" id="SM00906">
    <property type="entry name" value="Fungal_trans"/>
    <property type="match status" value="1"/>
</dbReference>
<dbReference type="Pfam" id="PF04082">
    <property type="entry name" value="Fungal_trans"/>
    <property type="match status" value="1"/>
</dbReference>
<dbReference type="OrthoDB" id="4116913at2759"/>
<dbReference type="Proteomes" id="UP000462212">
    <property type="component" value="Unassembled WGS sequence"/>
</dbReference>
<dbReference type="GO" id="GO:0003700">
    <property type="term" value="F:DNA-binding transcription factor activity"/>
    <property type="evidence" value="ECO:0007669"/>
    <property type="project" value="InterPro"/>
</dbReference>